<dbReference type="PANTHER" id="PTHR44051">
    <property type="entry name" value="GLUTATHIONE S-TRANSFERASE-RELATED"/>
    <property type="match status" value="1"/>
</dbReference>
<evidence type="ECO:0000313" key="8">
    <source>
        <dbReference type="Proteomes" id="UP000256601"/>
    </source>
</evidence>
<dbReference type="PROSITE" id="PS50404">
    <property type="entry name" value="GST_NTER"/>
    <property type="match status" value="1"/>
</dbReference>
<feature type="domain" description="GST N-terminal" evidence="3">
    <location>
        <begin position="1"/>
        <end position="90"/>
    </location>
</feature>
<dbReference type="SUPFAM" id="SSF52833">
    <property type="entry name" value="Thioredoxin-like"/>
    <property type="match status" value="1"/>
</dbReference>
<reference evidence="5 7" key="1">
    <citation type="journal article" date="2016" name="PLoS ONE">
        <title>Sequence Assembly of Yarrowia lipolytica Strain W29/CLIB89 Shows Transposable Element Diversity.</title>
        <authorList>
            <person name="Magnan C."/>
            <person name="Yu J."/>
            <person name="Chang I."/>
            <person name="Jahn E."/>
            <person name="Kanomata Y."/>
            <person name="Wu J."/>
            <person name="Zeller M."/>
            <person name="Oakes M."/>
            <person name="Baldi P."/>
            <person name="Sandmeyer S."/>
        </authorList>
    </citation>
    <scope>NUCLEOTIDE SEQUENCE [LARGE SCALE GENOMIC DNA]</scope>
    <source>
        <strain evidence="5">CLIB89</strain>
        <strain evidence="7">CLIB89(W29)</strain>
    </source>
</reference>
<comment type="similarity">
    <text evidence="1 2">Belongs to the GST superfamily.</text>
</comment>
<dbReference type="VEuPathDB" id="FungiDB:YALI0_F25575g"/>
<dbReference type="InterPro" id="IPR040079">
    <property type="entry name" value="Glutathione_S-Trfase"/>
</dbReference>
<dbReference type="KEGG" id="yli:2908373"/>
<dbReference type="Pfam" id="PF02798">
    <property type="entry name" value="GST_N"/>
    <property type="match status" value="1"/>
</dbReference>
<evidence type="ECO:0000256" key="1">
    <source>
        <dbReference type="ARBA" id="ARBA00007409"/>
    </source>
</evidence>
<dbReference type="SUPFAM" id="SSF47616">
    <property type="entry name" value="GST C-terminal domain-like"/>
    <property type="match status" value="1"/>
</dbReference>
<dbReference type="Gene3D" id="3.40.30.10">
    <property type="entry name" value="Glutaredoxin"/>
    <property type="match status" value="1"/>
</dbReference>
<evidence type="ECO:0000313" key="5">
    <source>
        <dbReference type="EMBL" id="AOW07696.1"/>
    </source>
</evidence>
<dbReference type="PROSITE" id="PS50405">
    <property type="entry name" value="GST_CTER"/>
    <property type="match status" value="1"/>
</dbReference>
<dbReference type="Proteomes" id="UP000182444">
    <property type="component" value="Chromosome 1F"/>
</dbReference>
<dbReference type="OrthoDB" id="422574at2759"/>
<feature type="domain" description="GST C-terminal" evidence="4">
    <location>
        <begin position="97"/>
        <end position="229"/>
    </location>
</feature>
<dbReference type="GO" id="GO:0016740">
    <property type="term" value="F:transferase activity"/>
    <property type="evidence" value="ECO:0007669"/>
    <property type="project" value="UniProtKB-KW"/>
</dbReference>
<evidence type="ECO:0000313" key="6">
    <source>
        <dbReference type="EMBL" id="RDW26044.1"/>
    </source>
</evidence>
<dbReference type="VEuPathDB" id="FungiDB:YALI1_F32880g"/>
<evidence type="ECO:0000313" key="7">
    <source>
        <dbReference type="Proteomes" id="UP000182444"/>
    </source>
</evidence>
<dbReference type="PANTHER" id="PTHR44051:SF8">
    <property type="entry name" value="GLUTATHIONE S-TRANSFERASE GSTA"/>
    <property type="match status" value="1"/>
</dbReference>
<dbReference type="RefSeq" id="XP_505873.1">
    <property type="nucleotide sequence ID" value="XM_505873.1"/>
</dbReference>
<dbReference type="InterPro" id="IPR004045">
    <property type="entry name" value="Glutathione_S-Trfase_N"/>
</dbReference>
<dbReference type="CDD" id="cd03048">
    <property type="entry name" value="GST_N_Ure2p_like"/>
    <property type="match status" value="1"/>
</dbReference>
<evidence type="ECO:0000259" key="3">
    <source>
        <dbReference type="PROSITE" id="PS50404"/>
    </source>
</evidence>
<organism evidence="5 7">
    <name type="scientific">Yarrowia lipolytica</name>
    <name type="common">Candida lipolytica</name>
    <dbReference type="NCBI Taxonomy" id="4952"/>
    <lineage>
        <taxon>Eukaryota</taxon>
        <taxon>Fungi</taxon>
        <taxon>Dikarya</taxon>
        <taxon>Ascomycota</taxon>
        <taxon>Saccharomycotina</taxon>
        <taxon>Dipodascomycetes</taxon>
        <taxon>Dipodascales</taxon>
        <taxon>Dipodascales incertae sedis</taxon>
        <taxon>Yarrowia</taxon>
    </lineage>
</organism>
<dbReference type="EMBL" id="KZ858988">
    <property type="protein sequence ID" value="RDW26044.1"/>
    <property type="molecule type" value="Genomic_DNA"/>
</dbReference>
<gene>
    <name evidence="6" type="ORF">B0I71DRAFT_131550</name>
    <name evidence="5" type="ORF">YALI1_F32880g</name>
</gene>
<dbReference type="SFLD" id="SFLDS00019">
    <property type="entry name" value="Glutathione_Transferase_(cytos"/>
    <property type="match status" value="1"/>
</dbReference>
<dbReference type="SFLD" id="SFLDG00358">
    <property type="entry name" value="Main_(cytGST)"/>
    <property type="match status" value="1"/>
</dbReference>
<sequence>MAITLYTFPTPNGHKISIALELLGLPYKVETVDIKNGEQHTPEFRKVSLNGRIPAITDTEGPGTDSGEPFALFESGAILQYLAEKYDKKQKISYPQGSVEYFKTLEWLFFQNAGVGPMQGQANHFRFAAPEKIEYGVTRYTNETKRLYGVLNTRLERNGTGFLVGDHISIADISLVGWVQRSGPLEIDLAGDFPLLEKWLNKLISIPEVKKGFNVPIEYAHYTESQKQL</sequence>
<dbReference type="eggNOG" id="KOG0867">
    <property type="taxonomic scope" value="Eukaryota"/>
</dbReference>
<evidence type="ECO:0000256" key="2">
    <source>
        <dbReference type="RuleBase" id="RU003494"/>
    </source>
</evidence>
<dbReference type="AlphaFoldDB" id="A0A1D8NPZ3"/>
<reference evidence="6 8" key="2">
    <citation type="submission" date="2018-07" db="EMBL/GenBank/DDBJ databases">
        <title>Draft Genome Assemblies for Five Robust Yarrowia lipolytica Strains Exhibiting High Lipid Production and Pentose Sugar Utilization and Sugar Alcohol Secretion from Undetoxified Lignocellulosic Biomass Hydrolysates.</title>
        <authorList>
            <consortium name="DOE Joint Genome Institute"/>
            <person name="Walker C."/>
            <person name="Ryu S."/>
            <person name="Na H."/>
            <person name="Zane M."/>
            <person name="LaButti K."/>
            <person name="Lipzen A."/>
            <person name="Haridas S."/>
            <person name="Barry K."/>
            <person name="Grigoriev I.V."/>
            <person name="Quarterman J."/>
            <person name="Slininger P."/>
            <person name="Dien B."/>
            <person name="Trinh C.T."/>
        </authorList>
    </citation>
    <scope>NUCLEOTIDE SEQUENCE [LARGE SCALE GENOMIC DNA]</scope>
    <source>
        <strain evidence="6 8">YB392</strain>
    </source>
</reference>
<dbReference type="SFLD" id="SFLDG01151">
    <property type="entry name" value="Main.2:_Nu-like"/>
    <property type="match status" value="1"/>
</dbReference>
<dbReference type="EMBL" id="CP017558">
    <property type="protein sequence ID" value="AOW07696.1"/>
    <property type="molecule type" value="Genomic_DNA"/>
</dbReference>
<dbReference type="InterPro" id="IPR036282">
    <property type="entry name" value="Glutathione-S-Trfase_C_sf"/>
</dbReference>
<dbReference type="GeneID" id="2908373"/>
<dbReference type="Pfam" id="PF00043">
    <property type="entry name" value="GST_C"/>
    <property type="match status" value="1"/>
</dbReference>
<dbReference type="InterPro" id="IPR036249">
    <property type="entry name" value="Thioredoxin-like_sf"/>
</dbReference>
<accession>A0A1D8NPZ3</accession>
<keyword evidence="6" id="KW-0808">Transferase</keyword>
<name>A0A1D8NPZ3_YARLL</name>
<dbReference type="InterPro" id="IPR010987">
    <property type="entry name" value="Glutathione-S-Trfase_C-like"/>
</dbReference>
<dbReference type="Proteomes" id="UP000256601">
    <property type="component" value="Unassembled WGS sequence"/>
</dbReference>
<dbReference type="InterPro" id="IPR004046">
    <property type="entry name" value="GST_C"/>
</dbReference>
<protein>
    <submittedName>
        <fullName evidence="6">Glutathione S-transferase</fullName>
    </submittedName>
</protein>
<dbReference type="OMA" id="SFYQAIF"/>
<proteinExistence type="inferred from homology"/>
<dbReference type="Gene3D" id="1.20.1050.10">
    <property type="match status" value="1"/>
</dbReference>
<evidence type="ECO:0000259" key="4">
    <source>
        <dbReference type="PROSITE" id="PS50405"/>
    </source>
</evidence>